<evidence type="ECO:0000256" key="5">
    <source>
        <dbReference type="ARBA" id="ARBA00023136"/>
    </source>
</evidence>
<feature type="transmembrane region" description="Helical" evidence="7">
    <location>
        <begin position="78"/>
        <end position="100"/>
    </location>
</feature>
<dbReference type="PANTHER" id="PTHR23501:SF191">
    <property type="entry name" value="VACUOLAR BASIC AMINO ACID TRANSPORTER 4"/>
    <property type="match status" value="1"/>
</dbReference>
<dbReference type="SUPFAM" id="SSF103473">
    <property type="entry name" value="MFS general substrate transporter"/>
    <property type="match status" value="2"/>
</dbReference>
<name>A0ABN2AHH5_9ACTN</name>
<feature type="transmembrane region" description="Helical" evidence="7">
    <location>
        <begin position="239"/>
        <end position="257"/>
    </location>
</feature>
<dbReference type="Proteomes" id="UP001500363">
    <property type="component" value="Unassembled WGS sequence"/>
</dbReference>
<dbReference type="InterPro" id="IPR020846">
    <property type="entry name" value="MFS_dom"/>
</dbReference>
<feature type="transmembrane region" description="Helical" evidence="7">
    <location>
        <begin position="418"/>
        <end position="439"/>
    </location>
</feature>
<evidence type="ECO:0000256" key="6">
    <source>
        <dbReference type="SAM" id="MobiDB-lite"/>
    </source>
</evidence>
<feature type="transmembrane region" description="Helical" evidence="7">
    <location>
        <begin position="112"/>
        <end position="135"/>
    </location>
</feature>
<evidence type="ECO:0000256" key="1">
    <source>
        <dbReference type="ARBA" id="ARBA00004429"/>
    </source>
</evidence>
<dbReference type="InterPro" id="IPR011701">
    <property type="entry name" value="MFS"/>
</dbReference>
<feature type="region of interest" description="Disordered" evidence="6">
    <location>
        <begin position="298"/>
        <end position="332"/>
    </location>
</feature>
<feature type="transmembrane region" description="Helical" evidence="7">
    <location>
        <begin position="169"/>
        <end position="187"/>
    </location>
</feature>
<feature type="transmembrane region" description="Helical" evidence="7">
    <location>
        <begin position="389"/>
        <end position="411"/>
    </location>
</feature>
<keyword evidence="2" id="KW-0813">Transport</keyword>
<feature type="transmembrane region" description="Helical" evidence="7">
    <location>
        <begin position="354"/>
        <end position="374"/>
    </location>
</feature>
<comment type="caution">
    <text evidence="9">The sequence shown here is derived from an EMBL/GenBank/DDBJ whole genome shotgun (WGS) entry which is preliminary data.</text>
</comment>
<sequence>MVVLALPDMMSGVGLSADQLQRAAPIISGFLLGYIAVLPLIGRITDVVGRTPVLVGALLLFAVGSLITAAAYDLSLVVTGRFLQGIGGGGLVPATLALVADLWPPAKRGLPLGVVGAVQELGSVLGPLLGAAVLAVADWRYIFWLNLVVAVVLAVLLRGRQRPPISSAVGLLACVALGLTLTAPERLATGITLGLPFIPFTGDSRLLTPIGVITAILLIAWLALLLHKTNLRALAQIDLVGALLLALALAGVVLAFATADPEREVLSPAGPWLLVAAAVFAIAFAAWQRHLGTPGPADVAFSPETGPASASTESTPGALPTSGEPGRDVASTADRLTPPRRVAIIPAGLLQHPAAWGSLLVSFLVGAALIAALVDIPVFARTTQGGGQLAAALVLLRFLIALPLGAVAGGWLTRRYGLGLITAAGLALAGLMFVLMAFWGRDALDTVPATLVLLGCGFGFGLALSPVNTAMLGATPQDSHGLVSALVVVARMVGMLVGVSALTAIGLRRYYALAEDIPSPNELCPGSPGTCRPFVDALREAAIAQVHTIFAGAAVCAFAAAVLAVVLLGRRRVVHG</sequence>
<comment type="subcellular location">
    <subcellularLocation>
        <location evidence="1">Cell inner membrane</location>
        <topology evidence="1">Multi-pass membrane protein</topology>
    </subcellularLocation>
</comment>
<dbReference type="Gene3D" id="1.20.1720.10">
    <property type="entry name" value="Multidrug resistance protein D"/>
    <property type="match status" value="1"/>
</dbReference>
<evidence type="ECO:0000256" key="7">
    <source>
        <dbReference type="SAM" id="Phobius"/>
    </source>
</evidence>
<evidence type="ECO:0000259" key="8">
    <source>
        <dbReference type="PROSITE" id="PS50850"/>
    </source>
</evidence>
<evidence type="ECO:0000313" key="9">
    <source>
        <dbReference type="EMBL" id="GAA1518598.1"/>
    </source>
</evidence>
<evidence type="ECO:0000256" key="2">
    <source>
        <dbReference type="ARBA" id="ARBA00022448"/>
    </source>
</evidence>
<dbReference type="PANTHER" id="PTHR23501">
    <property type="entry name" value="MAJOR FACILITATOR SUPERFAMILY"/>
    <property type="match status" value="1"/>
</dbReference>
<reference evidence="9 10" key="1">
    <citation type="journal article" date="2019" name="Int. J. Syst. Evol. Microbiol.">
        <title>The Global Catalogue of Microorganisms (GCM) 10K type strain sequencing project: providing services to taxonomists for standard genome sequencing and annotation.</title>
        <authorList>
            <consortium name="The Broad Institute Genomics Platform"/>
            <consortium name="The Broad Institute Genome Sequencing Center for Infectious Disease"/>
            <person name="Wu L."/>
            <person name="Ma J."/>
        </authorList>
    </citation>
    <scope>NUCLEOTIDE SEQUENCE [LARGE SCALE GENOMIC DNA]</scope>
    <source>
        <strain evidence="9 10">JCM 14303</strain>
    </source>
</reference>
<dbReference type="Pfam" id="PF07690">
    <property type="entry name" value="MFS_1"/>
    <property type="match status" value="1"/>
</dbReference>
<feature type="transmembrane region" description="Helical" evidence="7">
    <location>
        <begin position="269"/>
        <end position="287"/>
    </location>
</feature>
<feature type="transmembrane region" description="Helical" evidence="7">
    <location>
        <begin position="53"/>
        <end position="72"/>
    </location>
</feature>
<protein>
    <recommendedName>
        <fullName evidence="8">Major facilitator superfamily (MFS) profile domain-containing protein</fullName>
    </recommendedName>
</protein>
<evidence type="ECO:0000256" key="4">
    <source>
        <dbReference type="ARBA" id="ARBA00022989"/>
    </source>
</evidence>
<feature type="transmembrane region" description="Helical" evidence="7">
    <location>
        <begin position="482"/>
        <end position="505"/>
    </location>
</feature>
<feature type="transmembrane region" description="Helical" evidence="7">
    <location>
        <begin position="141"/>
        <end position="157"/>
    </location>
</feature>
<dbReference type="PROSITE" id="PS50850">
    <property type="entry name" value="MFS"/>
    <property type="match status" value="1"/>
</dbReference>
<organism evidence="9 10">
    <name type="scientific">Kribbella lupini</name>
    <dbReference type="NCBI Taxonomy" id="291602"/>
    <lineage>
        <taxon>Bacteria</taxon>
        <taxon>Bacillati</taxon>
        <taxon>Actinomycetota</taxon>
        <taxon>Actinomycetes</taxon>
        <taxon>Propionibacteriales</taxon>
        <taxon>Kribbellaceae</taxon>
        <taxon>Kribbella</taxon>
    </lineage>
</organism>
<keyword evidence="5 7" id="KW-0472">Membrane</keyword>
<feature type="domain" description="Major facilitator superfamily (MFS) profile" evidence="8">
    <location>
        <begin position="1"/>
        <end position="572"/>
    </location>
</feature>
<proteinExistence type="predicted"/>
<keyword evidence="4 7" id="KW-1133">Transmembrane helix</keyword>
<dbReference type="InterPro" id="IPR036259">
    <property type="entry name" value="MFS_trans_sf"/>
</dbReference>
<dbReference type="Gene3D" id="1.20.1250.20">
    <property type="entry name" value="MFS general substrate transporter like domains"/>
    <property type="match status" value="1"/>
</dbReference>
<evidence type="ECO:0000256" key="3">
    <source>
        <dbReference type="ARBA" id="ARBA00022692"/>
    </source>
</evidence>
<feature type="transmembrane region" description="Helical" evidence="7">
    <location>
        <begin position="207"/>
        <end position="227"/>
    </location>
</feature>
<keyword evidence="3 7" id="KW-0812">Transmembrane</keyword>
<keyword evidence="10" id="KW-1185">Reference proteome</keyword>
<feature type="transmembrane region" description="Helical" evidence="7">
    <location>
        <begin position="20"/>
        <end position="41"/>
    </location>
</feature>
<feature type="transmembrane region" description="Helical" evidence="7">
    <location>
        <begin position="542"/>
        <end position="568"/>
    </location>
</feature>
<feature type="transmembrane region" description="Helical" evidence="7">
    <location>
        <begin position="451"/>
        <end position="470"/>
    </location>
</feature>
<accession>A0ABN2AHH5</accession>
<evidence type="ECO:0000313" key="10">
    <source>
        <dbReference type="Proteomes" id="UP001500363"/>
    </source>
</evidence>
<gene>
    <name evidence="9" type="ORF">GCM10009741_18010</name>
</gene>
<dbReference type="EMBL" id="BAAANC010000001">
    <property type="protein sequence ID" value="GAA1518598.1"/>
    <property type="molecule type" value="Genomic_DNA"/>
</dbReference>